<evidence type="ECO:0000256" key="1">
    <source>
        <dbReference type="SAM" id="Phobius"/>
    </source>
</evidence>
<feature type="transmembrane region" description="Helical" evidence="1">
    <location>
        <begin position="133"/>
        <end position="152"/>
    </location>
</feature>
<comment type="caution">
    <text evidence="2">The sequence shown here is derived from an EMBL/GenBank/DDBJ whole genome shotgun (WGS) entry which is preliminary data.</text>
</comment>
<dbReference type="AlphaFoldDB" id="A0A9W9AUA9"/>
<keyword evidence="1" id="KW-0472">Membrane</keyword>
<name>A0A9W9AUA9_9AGAR</name>
<reference evidence="2" key="1">
    <citation type="submission" date="2022-08" db="EMBL/GenBank/DDBJ databases">
        <title>A Global Phylogenomic Analysis of the Shiitake Genus Lentinula.</title>
        <authorList>
            <consortium name="DOE Joint Genome Institute"/>
            <person name="Sierra-Patev S."/>
            <person name="Min B."/>
            <person name="Naranjo-Ortiz M."/>
            <person name="Looney B."/>
            <person name="Konkel Z."/>
            <person name="Slot J.C."/>
            <person name="Sakamoto Y."/>
            <person name="Steenwyk J.L."/>
            <person name="Rokas A."/>
            <person name="Carro J."/>
            <person name="Camarero S."/>
            <person name="Ferreira P."/>
            <person name="Molpeceres G."/>
            <person name="Ruiz-Duenas F.J."/>
            <person name="Serrano A."/>
            <person name="Henrissat B."/>
            <person name="Drula E."/>
            <person name="Hughes K.W."/>
            <person name="Mata J.L."/>
            <person name="Ishikawa N.K."/>
            <person name="Vargas-Isla R."/>
            <person name="Ushijima S."/>
            <person name="Smith C.A."/>
            <person name="Ahrendt S."/>
            <person name="Andreopoulos W."/>
            <person name="He G."/>
            <person name="Labutti K."/>
            <person name="Lipzen A."/>
            <person name="Ng V."/>
            <person name="Riley R."/>
            <person name="Sandor L."/>
            <person name="Barry K."/>
            <person name="Martinez A.T."/>
            <person name="Xiao Y."/>
            <person name="Gibbons J.G."/>
            <person name="Terashima K."/>
            <person name="Grigoriev I.V."/>
            <person name="Hibbett D.S."/>
        </authorList>
    </citation>
    <scope>NUCLEOTIDE SEQUENCE</scope>
    <source>
        <strain evidence="2">JLM2183</strain>
    </source>
</reference>
<proteinExistence type="predicted"/>
<dbReference type="OrthoDB" id="3011979at2759"/>
<keyword evidence="1" id="KW-1133">Transmembrane helix</keyword>
<dbReference type="EMBL" id="JAOTPV010000001">
    <property type="protein sequence ID" value="KAJ4490695.1"/>
    <property type="molecule type" value="Genomic_DNA"/>
</dbReference>
<gene>
    <name evidence="2" type="ORF">J3R30DRAFT_3399977</name>
</gene>
<evidence type="ECO:0000313" key="3">
    <source>
        <dbReference type="Proteomes" id="UP001150266"/>
    </source>
</evidence>
<accession>A0A9W9AUA9</accession>
<organism evidence="2 3">
    <name type="scientific">Lentinula aciculospora</name>
    <dbReference type="NCBI Taxonomy" id="153920"/>
    <lineage>
        <taxon>Eukaryota</taxon>
        <taxon>Fungi</taxon>
        <taxon>Dikarya</taxon>
        <taxon>Basidiomycota</taxon>
        <taxon>Agaricomycotina</taxon>
        <taxon>Agaricomycetes</taxon>
        <taxon>Agaricomycetidae</taxon>
        <taxon>Agaricales</taxon>
        <taxon>Marasmiineae</taxon>
        <taxon>Omphalotaceae</taxon>
        <taxon>Lentinula</taxon>
    </lineage>
</organism>
<keyword evidence="1" id="KW-0812">Transmembrane</keyword>
<dbReference type="Proteomes" id="UP001150266">
    <property type="component" value="Unassembled WGS sequence"/>
</dbReference>
<sequence>MTVYSEDVVYSEYVEGQVLGTTSGVTSVSWATSTYLTPITMHETIAVGATALQFSDSNATSDQPGFVQPAFVDDCSLNSGETSGIGACTEVYWFSGESSRTTSWTGLVSPFATLVVSASATATSTANAAHSRMNCQSGFLVAIVILSMFAMVPV</sequence>
<keyword evidence="3" id="KW-1185">Reference proteome</keyword>
<evidence type="ECO:0000313" key="2">
    <source>
        <dbReference type="EMBL" id="KAJ4490695.1"/>
    </source>
</evidence>
<protein>
    <submittedName>
        <fullName evidence="2">Uncharacterized protein</fullName>
    </submittedName>
</protein>